<comment type="caution">
    <text evidence="2">The sequence shown here is derived from an EMBL/GenBank/DDBJ whole genome shotgun (WGS) entry which is preliminary data.</text>
</comment>
<sequence>MNPNKSFSQGFNNNEWIFGYCGPNVENNYLSFGKGGEPIVRTLPGSIVVGENNNAIAIDPITGQILFYTNGELVYNYDDDIIQGAPNGINGNIDGRQQVAISALSYDTDGDKLFYTFHITPGGQLQYSVIDMNAPGAATGNQPPLGAVTVLDQNIGPATGAIAVVKSSQSPSYLISFSGGSLISRRIEATQGDFTDTDDISIPFTPKAIIFNEENGQLALIPENPNEDIILIDYDTATGNFGNISTISQSGGADALEGVAFSPDGAFVYFSRGNELFRVPADQLDAEPELIPLENDIFRIYDIKVGPDGSLYYIYEEVEGGPQLIGRLTNPDEEELGELEIEEDPFDGVDFCGRIFPQFAPNADIDAEVDFTWQPEEPCANNPVQLTSSITPENYRPVSFEWSFNPPLTDEEGNELEIDFNQEHLLIPEEATSDESVTATLLVTFADGTTREVTKTINLAENDIEANFTPQDTTICAPNCIDLMPLLEAQAGGGQQGGETPGGVGGGQGGNYEYFWSNKRDEGWGPEAPNEVCRPGLYWVLVREEGSSCYAYASIRVRIWDLPDQSNNVWYFGDGAGLDFNPDPDDPDGPTPRPVSHPNNIPAGTTTISDETGQVLFYTDGQTVWDLNGDVMENGENIGGSNQSSQSVLAVPIPQDETIFYLFTTQRAADGSNQVKFSLVDIKAENPLGVGNVVTKDNFLFSPSTEHSAALAAGDTTWVLFHELGNNTFRAYPVSEFGIGQPVFSSVGSAHNFATGVGSMKFSPDGTKVAVTIRDGACSRVEIFDFDGSSGSLTEYALLDLGCNSEDVYGIEFSNDSNRLFVTYTGGVGKVEEFIFQSPTSNDEDIDLECASCLNNAGSRAAREQCILDSRNELDIEGPIGAIQIGPDGQIYVARPGQGSLGTISPGQNCSPSTAVTDGVFLEAGTTSNLGLPSFIQQSGSSIPEPEISGPERLCLDPEVGAEGLFEGAGEPDIDSYFWTIVHEDGEEVLTEFGGPGEEFQSLTHFFDREGVFTVSLRVDRCGDPEYFRGSLEVLVVAPPELTLEDDVTLCSGTPVTLTAIDGYDPAEGLYDFEWRNAAGFQFGDENSNSITVDEESIYTVTVSYRVPEGSEFFDTCPATQSVFVGPAFEFELTQTAEEVCYDETIVVFAPDTPVAGEWFYQRIGDPTRVQFPVGLAFELELEPALDLPGPGQYEIIFVTEDPILEGCLAEKVLELEVFPLPNFDIVYLNPTADCNTPDGIFEITVLVDVALIEILETGDSFTNVSAGTVLPVFTDLAPGNYTIRAETAFGCEFTETAFIINTDPPAELQNINLERTNEICGNNEILPGSITITLSNPPTGNYIYTITRQGDGQVLTGPLSDQTTIVEAMHGEYFIEVEDVADNCALSVGTATIDRKFLVDFTVPSNVEACEAFVFAPLSANDNLSYLVEDANGNIINSADGTNYELTISGVYTITGFDGNNDDCPRTRTITVNINDAIDYDLIESQVDCVDGVTYQAVLNGGVIPEEVFFFWRNESGTVVGRSQDFNPSTAGIYTLDVQPRSGSACPTPPIEFTVGEFVTDLEYDVEVLPFCLEDPFTTISIIGDLTDTNIEWTFVQGGTRTPLPDFTDLDVITVLENGIYEFVIRNNFGCIVGQEQVAIRQSNLVAPVLEPSYTICAIENVVVELDPGIYDNYEWYIEGEEEPISTDPTFTPTEKGNYRLVVFDDLGCFEEISFVVEENCDLMVRFPNAMRPSDPTKQFVVYTNDFIDELSVFIYNRWGELIFYCEEVNLPRDVTEGYCPWDGTVNGQMVPIGTYPVVVRFRSNNQNITKTLREAIVVIE</sequence>
<dbReference type="Proteomes" id="UP000635885">
    <property type="component" value="Unassembled WGS sequence"/>
</dbReference>
<evidence type="ECO:0000256" key="1">
    <source>
        <dbReference type="SAM" id="MobiDB-lite"/>
    </source>
</evidence>
<reference evidence="3" key="1">
    <citation type="journal article" date="2019" name="Int. J. Syst. Evol. Microbiol.">
        <title>The Global Catalogue of Microorganisms (GCM) 10K type strain sequencing project: providing services to taxonomists for standard genome sequencing and annotation.</title>
        <authorList>
            <consortium name="The Broad Institute Genomics Platform"/>
            <consortium name="The Broad Institute Genome Sequencing Center for Infectious Disease"/>
            <person name="Wu L."/>
            <person name="Ma J."/>
        </authorList>
    </citation>
    <scope>NUCLEOTIDE SEQUENCE [LARGE SCALE GENOMIC DNA]</scope>
    <source>
        <strain evidence="3">CGMCC 1.12479</strain>
    </source>
</reference>
<name>A0ABQ1MTR6_9BACT</name>
<evidence type="ECO:0000313" key="3">
    <source>
        <dbReference type="Proteomes" id="UP000635885"/>
    </source>
</evidence>
<protein>
    <recommendedName>
        <fullName evidence="4">C-terminal domain of CHU protein family protein</fullName>
    </recommendedName>
</protein>
<keyword evidence="3" id="KW-1185">Reference proteome</keyword>
<accession>A0ABQ1MTR6</accession>
<organism evidence="2 3">
    <name type="scientific">Belliella aquatica</name>
    <dbReference type="NCBI Taxonomy" id="1323734"/>
    <lineage>
        <taxon>Bacteria</taxon>
        <taxon>Pseudomonadati</taxon>
        <taxon>Bacteroidota</taxon>
        <taxon>Cytophagia</taxon>
        <taxon>Cytophagales</taxon>
        <taxon>Cyclobacteriaceae</taxon>
        <taxon>Belliella</taxon>
    </lineage>
</organism>
<dbReference type="Gene3D" id="2.60.40.10">
    <property type="entry name" value="Immunoglobulins"/>
    <property type="match status" value="1"/>
</dbReference>
<proteinExistence type="predicted"/>
<dbReference type="RefSeq" id="WP_308419878.1">
    <property type="nucleotide sequence ID" value="NZ_BMFD01000008.1"/>
</dbReference>
<dbReference type="InterPro" id="IPR013783">
    <property type="entry name" value="Ig-like_fold"/>
</dbReference>
<evidence type="ECO:0008006" key="4">
    <source>
        <dbReference type="Google" id="ProtNLM"/>
    </source>
</evidence>
<feature type="region of interest" description="Disordered" evidence="1">
    <location>
        <begin position="579"/>
        <end position="601"/>
    </location>
</feature>
<dbReference type="SUPFAM" id="SSF50993">
    <property type="entry name" value="Peptidase/esterase 'gauge' domain"/>
    <property type="match status" value="1"/>
</dbReference>
<dbReference type="EMBL" id="BMFD01000008">
    <property type="protein sequence ID" value="GGC44450.1"/>
    <property type="molecule type" value="Genomic_DNA"/>
</dbReference>
<gene>
    <name evidence="2" type="ORF">GCM10010993_23690</name>
</gene>
<evidence type="ECO:0000313" key="2">
    <source>
        <dbReference type="EMBL" id="GGC44450.1"/>
    </source>
</evidence>